<comment type="catalytic activity">
    <reaction evidence="1 10">
        <text>D-fructose 6-phosphate + L-glutamine = D-glucosamine 6-phosphate + L-glutamate</text>
        <dbReference type="Rhea" id="RHEA:13237"/>
        <dbReference type="ChEBI" id="CHEBI:29985"/>
        <dbReference type="ChEBI" id="CHEBI:58359"/>
        <dbReference type="ChEBI" id="CHEBI:58725"/>
        <dbReference type="ChEBI" id="CHEBI:61527"/>
        <dbReference type="EC" id="2.6.1.16"/>
    </reaction>
</comment>
<evidence type="ECO:0000313" key="14">
    <source>
        <dbReference type="Proteomes" id="UP000244441"/>
    </source>
</evidence>
<dbReference type="Pfam" id="PF01380">
    <property type="entry name" value="SIS"/>
    <property type="match status" value="2"/>
</dbReference>
<dbReference type="PROSITE" id="PS51464">
    <property type="entry name" value="SIS"/>
    <property type="match status" value="2"/>
</dbReference>
<dbReference type="InterPro" id="IPR017932">
    <property type="entry name" value="GATase_2_dom"/>
</dbReference>
<keyword evidence="5 10" id="KW-0963">Cytoplasm</keyword>
<dbReference type="GO" id="GO:0005829">
    <property type="term" value="C:cytosol"/>
    <property type="evidence" value="ECO:0007669"/>
    <property type="project" value="TreeGrafter"/>
</dbReference>
<feature type="active site" description="For Fru-6P isomerization activity" evidence="10">
    <location>
        <position position="605"/>
    </location>
</feature>
<sequence length="610" mass="66623">MCGIYAAVSTTSIVNELISGLDNLSYRGYDSAGIAVYDGEQISRRRAQGKLSELASLLCRAPVSGAIGIAHTRWATHGLPNETNAHPHMTAKVAVVHNGIIENYPQLRKQLQNDGYVFESETDSETIPLLITQYLDKGETPETAMLKTISQLEGSFALVAIFQQSPDELFAARQGSPLVIGQAEQGFYISSDENALPAEIQASCFLEDGDLARITQQQLTISNFSGQTLQRALIARQGQSSESSKNGFKHFMLKEIHEQPQVFKRTLQHYIGGHHQDDSLLQLAPISHLTNNISRMTIVACGTSYYAGMVAKYWIESIAGVPVDLDVASEYRYRKTPVTYQSAALFISQSGETADTLAALRHAKQQGQTCFSIVNVTNSTMANESDVVLPILAGREIGVASTKAFTAQLAALLVVTIQLARQNGLMTYKDEHLLLSQLDNIDAVIEGVLSQSHIIKDIAKSICDSSNALFMGRGIAFPLALEGALKLKEISYIHAEAYPAGELKHGPIALVDKDMPIIVVAPSNELFSKTLSNLREVASRGARIILLSDKNGLNQAEHFIEQGYELPDMPELMQPIAYNIPMQLLAYYVATLRGTDVDQPRNLAKSVTVE</sequence>
<dbReference type="AlphaFoldDB" id="A0A2S0VME0"/>
<evidence type="ECO:0000256" key="1">
    <source>
        <dbReference type="ARBA" id="ARBA00001031"/>
    </source>
</evidence>
<comment type="subunit">
    <text evidence="10">Homodimer.</text>
</comment>
<name>A0A2S0VME0_9ALTE</name>
<dbReference type="InterPro" id="IPR005855">
    <property type="entry name" value="GFAT"/>
</dbReference>
<dbReference type="EMBL" id="CP026604">
    <property type="protein sequence ID" value="AWB65365.1"/>
    <property type="molecule type" value="Genomic_DNA"/>
</dbReference>
<organism evidence="13 14">
    <name type="scientific">Saccharobesus litoralis</name>
    <dbReference type="NCBI Taxonomy" id="2172099"/>
    <lineage>
        <taxon>Bacteria</taxon>
        <taxon>Pseudomonadati</taxon>
        <taxon>Pseudomonadota</taxon>
        <taxon>Gammaproteobacteria</taxon>
        <taxon>Alteromonadales</taxon>
        <taxon>Alteromonadaceae</taxon>
        <taxon>Saccharobesus</taxon>
    </lineage>
</organism>
<dbReference type="InterPro" id="IPR047084">
    <property type="entry name" value="GFAT_N"/>
</dbReference>
<dbReference type="Gene3D" id="3.60.20.10">
    <property type="entry name" value="Glutamine Phosphoribosylpyrophosphate, subunit 1, domain 1"/>
    <property type="match status" value="1"/>
</dbReference>
<dbReference type="CDD" id="cd05009">
    <property type="entry name" value="SIS_GlmS_GlmD_2"/>
    <property type="match status" value="1"/>
</dbReference>
<dbReference type="InterPro" id="IPR035466">
    <property type="entry name" value="GlmS/AgaS_SIS"/>
</dbReference>
<dbReference type="PROSITE" id="PS51278">
    <property type="entry name" value="GATASE_TYPE_2"/>
    <property type="match status" value="1"/>
</dbReference>
<feature type="domain" description="SIS" evidence="12">
    <location>
        <begin position="458"/>
        <end position="600"/>
    </location>
</feature>
<dbReference type="PANTHER" id="PTHR10937:SF0">
    <property type="entry name" value="GLUTAMINE--FRUCTOSE-6-PHOSPHATE TRANSAMINASE (ISOMERIZING)"/>
    <property type="match status" value="1"/>
</dbReference>
<protein>
    <recommendedName>
        <fullName evidence="4 10">Glutamine--fructose-6-phosphate aminotransferase [isomerizing]</fullName>
        <ecNumber evidence="3 10">2.6.1.16</ecNumber>
    </recommendedName>
    <alternativeName>
        <fullName evidence="10">D-fructose-6-phosphate amidotransferase</fullName>
    </alternativeName>
    <alternativeName>
        <fullName evidence="10">GFAT</fullName>
    </alternativeName>
    <alternativeName>
        <fullName evidence="10">Glucosamine-6-phosphate synthase</fullName>
    </alternativeName>
    <alternativeName>
        <fullName evidence="10">Hexosephosphate aminotransferase</fullName>
    </alternativeName>
    <alternativeName>
        <fullName evidence="10">L-glutamine--D-fructose-6-phosphate amidotransferase</fullName>
    </alternativeName>
</protein>
<accession>A0A2S0VME0</accession>
<dbReference type="SUPFAM" id="SSF56235">
    <property type="entry name" value="N-terminal nucleophile aminohydrolases (Ntn hydrolases)"/>
    <property type="match status" value="1"/>
</dbReference>
<dbReference type="GO" id="GO:0006047">
    <property type="term" value="P:UDP-N-acetylglucosamine metabolic process"/>
    <property type="evidence" value="ECO:0007669"/>
    <property type="project" value="TreeGrafter"/>
</dbReference>
<dbReference type="CDD" id="cd05008">
    <property type="entry name" value="SIS_GlmS_GlmD_1"/>
    <property type="match status" value="1"/>
</dbReference>
<keyword evidence="9" id="KW-0315">Glutamine amidotransferase</keyword>
<evidence type="ECO:0000256" key="2">
    <source>
        <dbReference type="ARBA" id="ARBA00004496"/>
    </source>
</evidence>
<gene>
    <name evidence="10 13" type="primary">glmS</name>
    <name evidence="13" type="ORF">C2869_02430</name>
</gene>
<evidence type="ECO:0000256" key="8">
    <source>
        <dbReference type="ARBA" id="ARBA00022737"/>
    </source>
</evidence>
<dbReference type="NCBIfam" id="NF001484">
    <property type="entry name" value="PRK00331.1"/>
    <property type="match status" value="1"/>
</dbReference>
<dbReference type="GO" id="GO:0004360">
    <property type="term" value="F:glutamine-fructose-6-phosphate transaminase (isomerizing) activity"/>
    <property type="evidence" value="ECO:0007669"/>
    <property type="project" value="UniProtKB-UniRule"/>
</dbReference>
<comment type="function">
    <text evidence="10">Catalyzes the first step in hexosamine metabolism, converting fructose-6P into glucosamine-6P using glutamine as a nitrogen source.</text>
</comment>
<dbReference type="EC" id="2.6.1.16" evidence="3 10"/>
<evidence type="ECO:0000256" key="10">
    <source>
        <dbReference type="HAMAP-Rule" id="MF_00164"/>
    </source>
</evidence>
<dbReference type="InterPro" id="IPR001347">
    <property type="entry name" value="SIS_dom"/>
</dbReference>
<dbReference type="PANTHER" id="PTHR10937">
    <property type="entry name" value="GLUCOSAMINE--FRUCTOSE-6-PHOSPHATE AMINOTRANSFERASE, ISOMERIZING"/>
    <property type="match status" value="1"/>
</dbReference>
<comment type="subcellular location">
    <subcellularLocation>
        <location evidence="2 10">Cytoplasm</location>
    </subcellularLocation>
</comment>
<feature type="domain" description="Glutamine amidotransferase type-2" evidence="11">
    <location>
        <begin position="2"/>
        <end position="217"/>
    </location>
</feature>
<keyword evidence="6 10" id="KW-0032">Aminotransferase</keyword>
<dbReference type="NCBIfam" id="TIGR01135">
    <property type="entry name" value="glmS"/>
    <property type="match status" value="1"/>
</dbReference>
<evidence type="ECO:0000256" key="4">
    <source>
        <dbReference type="ARBA" id="ARBA00016090"/>
    </source>
</evidence>
<dbReference type="Proteomes" id="UP000244441">
    <property type="component" value="Chromosome"/>
</dbReference>
<dbReference type="FunFam" id="3.60.20.10:FF:000006">
    <property type="entry name" value="Glutamine--fructose-6-phosphate aminotransferase [isomerizing]"/>
    <property type="match status" value="1"/>
</dbReference>
<feature type="initiator methionine" description="Removed" evidence="10">
    <location>
        <position position="1"/>
    </location>
</feature>
<evidence type="ECO:0000259" key="12">
    <source>
        <dbReference type="PROSITE" id="PS51464"/>
    </source>
</evidence>
<dbReference type="InterPro" id="IPR046348">
    <property type="entry name" value="SIS_dom_sf"/>
</dbReference>
<evidence type="ECO:0000256" key="9">
    <source>
        <dbReference type="ARBA" id="ARBA00022962"/>
    </source>
</evidence>
<dbReference type="GO" id="GO:0006002">
    <property type="term" value="P:fructose 6-phosphate metabolic process"/>
    <property type="evidence" value="ECO:0007669"/>
    <property type="project" value="TreeGrafter"/>
</dbReference>
<dbReference type="Gene3D" id="3.40.50.10490">
    <property type="entry name" value="Glucose-6-phosphate isomerase like protein, domain 1"/>
    <property type="match status" value="2"/>
</dbReference>
<dbReference type="GO" id="GO:0006487">
    <property type="term" value="P:protein N-linked glycosylation"/>
    <property type="evidence" value="ECO:0007669"/>
    <property type="project" value="TreeGrafter"/>
</dbReference>
<dbReference type="FunFam" id="3.40.50.10490:FF:000001">
    <property type="entry name" value="Glutamine--fructose-6-phosphate aminotransferase [isomerizing]"/>
    <property type="match status" value="1"/>
</dbReference>
<dbReference type="KEGG" id="cate:C2869_02430"/>
<dbReference type="InterPro" id="IPR029055">
    <property type="entry name" value="Ntn_hydrolases_N"/>
</dbReference>
<feature type="domain" description="SIS" evidence="12">
    <location>
        <begin position="286"/>
        <end position="425"/>
    </location>
</feature>
<keyword evidence="8" id="KW-0677">Repeat</keyword>
<dbReference type="SUPFAM" id="SSF53697">
    <property type="entry name" value="SIS domain"/>
    <property type="match status" value="1"/>
</dbReference>
<dbReference type="Pfam" id="PF13522">
    <property type="entry name" value="GATase_6"/>
    <property type="match status" value="1"/>
</dbReference>
<dbReference type="InterPro" id="IPR035490">
    <property type="entry name" value="GlmS/FrlB_SIS"/>
</dbReference>
<keyword evidence="7 10" id="KW-0808">Transferase</keyword>
<feature type="active site" description="Nucleophile; for GATase activity" evidence="10">
    <location>
        <position position="2"/>
    </location>
</feature>
<evidence type="ECO:0000256" key="6">
    <source>
        <dbReference type="ARBA" id="ARBA00022576"/>
    </source>
</evidence>
<evidence type="ECO:0000256" key="7">
    <source>
        <dbReference type="ARBA" id="ARBA00022679"/>
    </source>
</evidence>
<dbReference type="RefSeq" id="WP_108601442.1">
    <property type="nucleotide sequence ID" value="NZ_CP026604.1"/>
</dbReference>
<reference evidence="13 14" key="1">
    <citation type="submission" date="2018-01" db="EMBL/GenBank/DDBJ databases">
        <title>Genome sequence of a Cantenovulum-like bacteria.</title>
        <authorList>
            <person name="Tan W.R."/>
            <person name="Lau N.-S."/>
            <person name="Go F."/>
            <person name="Amirul A.-A.A."/>
        </authorList>
    </citation>
    <scope>NUCLEOTIDE SEQUENCE [LARGE SCALE GENOMIC DNA]</scope>
    <source>
        <strain evidence="13 14">CCB-QB4</strain>
    </source>
</reference>
<dbReference type="GO" id="GO:0005975">
    <property type="term" value="P:carbohydrate metabolic process"/>
    <property type="evidence" value="ECO:0007669"/>
    <property type="project" value="UniProtKB-UniRule"/>
</dbReference>
<dbReference type="GO" id="GO:0097367">
    <property type="term" value="F:carbohydrate derivative binding"/>
    <property type="evidence" value="ECO:0007669"/>
    <property type="project" value="InterPro"/>
</dbReference>
<evidence type="ECO:0000256" key="5">
    <source>
        <dbReference type="ARBA" id="ARBA00022490"/>
    </source>
</evidence>
<evidence type="ECO:0000256" key="3">
    <source>
        <dbReference type="ARBA" id="ARBA00012916"/>
    </source>
</evidence>
<evidence type="ECO:0000259" key="11">
    <source>
        <dbReference type="PROSITE" id="PS51278"/>
    </source>
</evidence>
<dbReference type="CDD" id="cd00714">
    <property type="entry name" value="GFAT"/>
    <property type="match status" value="1"/>
</dbReference>
<dbReference type="HAMAP" id="MF_00164">
    <property type="entry name" value="GlmS"/>
    <property type="match status" value="1"/>
</dbReference>
<keyword evidence="14" id="KW-1185">Reference proteome</keyword>
<dbReference type="OrthoDB" id="9761808at2"/>
<evidence type="ECO:0000313" key="13">
    <source>
        <dbReference type="EMBL" id="AWB65365.1"/>
    </source>
</evidence>
<proteinExistence type="inferred from homology"/>